<gene>
    <name evidence="1" type="ORF">ACFSGI_21240</name>
</gene>
<evidence type="ECO:0000313" key="2">
    <source>
        <dbReference type="Proteomes" id="UP001597403"/>
    </source>
</evidence>
<comment type="caution">
    <text evidence="1">The sequence shown here is derived from an EMBL/GenBank/DDBJ whole genome shotgun (WGS) entry which is preliminary data.</text>
</comment>
<accession>A0ABW4V113</accession>
<reference evidence="2" key="1">
    <citation type="journal article" date="2019" name="Int. J. Syst. Evol. Microbiol.">
        <title>The Global Catalogue of Microorganisms (GCM) 10K type strain sequencing project: providing services to taxonomists for standard genome sequencing and annotation.</title>
        <authorList>
            <consortium name="The Broad Institute Genomics Platform"/>
            <consortium name="The Broad Institute Genome Sequencing Center for Infectious Disease"/>
            <person name="Wu L."/>
            <person name="Ma J."/>
        </authorList>
    </citation>
    <scope>NUCLEOTIDE SEQUENCE [LARGE SCALE GENOMIC DNA]</scope>
    <source>
        <strain evidence="2">CGMCC 1.15067</strain>
    </source>
</reference>
<organism evidence="1 2">
    <name type="scientific">Paenibacillus nicotianae</name>
    <dbReference type="NCBI Taxonomy" id="1526551"/>
    <lineage>
        <taxon>Bacteria</taxon>
        <taxon>Bacillati</taxon>
        <taxon>Bacillota</taxon>
        <taxon>Bacilli</taxon>
        <taxon>Bacillales</taxon>
        <taxon>Paenibacillaceae</taxon>
        <taxon>Paenibacillus</taxon>
    </lineage>
</organism>
<sequence>MIQQSISIRHQLSAVIYVTDMITGRAVDHQRLTFMLEPTGTTPIYKNEGYYVYSNLPAGIYRLIVHSLDYGIVIRQWEWNPQQKDPPVFQLLLQPSPAYLFATKITRIYCRCVDVVGAPITDVPLTLYSRSPENSRARLRKKTNVEDQTLEVATTGVRSLAGESYLLCSIHEDIEHNEPIEIKSFPQLNDQVWQLISPLSHSYTAGALLLPIVRATTDHRGEAVLVIRSLPSSKGQFELVAGYSDQKPYISKMLTIQESEVISLQLTISDSC</sequence>
<keyword evidence="2" id="KW-1185">Reference proteome</keyword>
<proteinExistence type="predicted"/>
<evidence type="ECO:0008006" key="3">
    <source>
        <dbReference type="Google" id="ProtNLM"/>
    </source>
</evidence>
<dbReference type="RefSeq" id="WP_204826195.1">
    <property type="nucleotide sequence ID" value="NZ_JBHUGF010000011.1"/>
</dbReference>
<dbReference type="Proteomes" id="UP001597403">
    <property type="component" value="Unassembled WGS sequence"/>
</dbReference>
<name>A0ABW4V113_9BACL</name>
<dbReference type="EMBL" id="JBHUGF010000011">
    <property type="protein sequence ID" value="MFD1992505.1"/>
    <property type="molecule type" value="Genomic_DNA"/>
</dbReference>
<protein>
    <recommendedName>
        <fullName evidence="3">Carboxypeptidase regulatory-like domain-containing protein</fullName>
    </recommendedName>
</protein>
<evidence type="ECO:0000313" key="1">
    <source>
        <dbReference type="EMBL" id="MFD1992505.1"/>
    </source>
</evidence>